<name>A0AAF3FAS9_9BILA</name>
<keyword evidence="1" id="KW-1133">Transmembrane helix</keyword>
<keyword evidence="1" id="KW-0812">Transmembrane</keyword>
<evidence type="ECO:0000256" key="1">
    <source>
        <dbReference type="SAM" id="Phobius"/>
    </source>
</evidence>
<feature type="transmembrane region" description="Helical" evidence="1">
    <location>
        <begin position="107"/>
        <end position="129"/>
    </location>
</feature>
<accession>A0AAF3FAS9</accession>
<reference evidence="3" key="1">
    <citation type="submission" date="2024-02" db="UniProtKB">
        <authorList>
            <consortium name="WormBaseParasite"/>
        </authorList>
    </citation>
    <scope>IDENTIFICATION</scope>
</reference>
<sequence>MNISSHDLQYLVWLFVDFDALEDYPLIRITIFCAYLFLVVISFILLILYILYVIVVGKSNKFHVNLKRVLVFTKIYIMMILVCKLGLSLYEFRIIKTTGSLLADLPLVILSLMRVKVSMIAFLILPIILTERLVEIIRMNAK</sequence>
<evidence type="ECO:0000313" key="3">
    <source>
        <dbReference type="WBParaSite" id="MBELARI_LOCUS4026"/>
    </source>
</evidence>
<keyword evidence="1" id="KW-0472">Membrane</keyword>
<keyword evidence="2" id="KW-1185">Reference proteome</keyword>
<feature type="transmembrane region" description="Helical" evidence="1">
    <location>
        <begin position="29"/>
        <end position="57"/>
    </location>
</feature>
<protein>
    <submittedName>
        <fullName evidence="3">Uncharacterized protein</fullName>
    </submittedName>
</protein>
<organism evidence="2 3">
    <name type="scientific">Mesorhabditis belari</name>
    <dbReference type="NCBI Taxonomy" id="2138241"/>
    <lineage>
        <taxon>Eukaryota</taxon>
        <taxon>Metazoa</taxon>
        <taxon>Ecdysozoa</taxon>
        <taxon>Nematoda</taxon>
        <taxon>Chromadorea</taxon>
        <taxon>Rhabditida</taxon>
        <taxon>Rhabditina</taxon>
        <taxon>Rhabditomorpha</taxon>
        <taxon>Rhabditoidea</taxon>
        <taxon>Rhabditidae</taxon>
        <taxon>Mesorhabditinae</taxon>
        <taxon>Mesorhabditis</taxon>
    </lineage>
</organism>
<dbReference type="WBParaSite" id="MBELARI_LOCUS4026">
    <property type="protein sequence ID" value="MBELARI_LOCUS4026"/>
    <property type="gene ID" value="MBELARI_LOCUS4026"/>
</dbReference>
<dbReference type="Proteomes" id="UP000887575">
    <property type="component" value="Unassembled WGS sequence"/>
</dbReference>
<evidence type="ECO:0000313" key="2">
    <source>
        <dbReference type="Proteomes" id="UP000887575"/>
    </source>
</evidence>
<dbReference type="AlphaFoldDB" id="A0AAF3FAS9"/>
<proteinExistence type="predicted"/>
<feature type="transmembrane region" description="Helical" evidence="1">
    <location>
        <begin position="69"/>
        <end position="87"/>
    </location>
</feature>